<sequence>MSSHSRIVLVLGIAVAGAWFARRRLRFDAPLSAREWREDAIGPDDLAG</sequence>
<protein>
    <submittedName>
        <fullName evidence="1">Uncharacterized protein</fullName>
    </submittedName>
</protein>
<reference evidence="1 2" key="1">
    <citation type="submission" date="2023-11" db="EMBL/GenBank/DDBJ databases">
        <authorList>
            <person name="Val-Calvo J."/>
            <person name="Scortti M."/>
            <person name="Vazquez-Boland J."/>
        </authorList>
    </citation>
    <scope>NUCLEOTIDE SEQUENCE [LARGE SCALE GENOMIC DNA]</scope>
    <source>
        <strain evidence="1 2">DSM 46662</strain>
    </source>
</reference>
<gene>
    <name evidence="1" type="ORF">ABEU19_003453</name>
</gene>
<dbReference type="EMBL" id="JBDLNU010000004">
    <property type="protein sequence ID" value="MFM1729934.1"/>
    <property type="molecule type" value="Genomic_DNA"/>
</dbReference>
<proteinExistence type="predicted"/>
<evidence type="ECO:0000313" key="1">
    <source>
        <dbReference type="EMBL" id="MFM1729934.1"/>
    </source>
</evidence>
<dbReference type="RefSeq" id="WP_348603307.1">
    <property type="nucleotide sequence ID" value="NZ_CP157276.1"/>
</dbReference>
<accession>A0ABW9FXG5</accession>
<name>A0ABW9FXG5_9NOCA</name>
<organism evidence="1 2">
    <name type="scientific">Prescottella soli</name>
    <dbReference type="NCBI Taxonomy" id="1543852"/>
    <lineage>
        <taxon>Bacteria</taxon>
        <taxon>Bacillati</taxon>
        <taxon>Actinomycetota</taxon>
        <taxon>Actinomycetes</taxon>
        <taxon>Mycobacteriales</taxon>
        <taxon>Nocardiaceae</taxon>
        <taxon>Prescottella</taxon>
    </lineage>
</organism>
<evidence type="ECO:0000313" key="2">
    <source>
        <dbReference type="Proteomes" id="UP001629744"/>
    </source>
</evidence>
<dbReference type="Proteomes" id="UP001629744">
    <property type="component" value="Unassembled WGS sequence"/>
</dbReference>
<keyword evidence="2" id="KW-1185">Reference proteome</keyword>
<comment type="caution">
    <text evidence="1">The sequence shown here is derived from an EMBL/GenBank/DDBJ whole genome shotgun (WGS) entry which is preliminary data.</text>
</comment>